<organism evidence="3 4">
    <name type="scientific">Steinernema carpocapsae</name>
    <name type="common">Entomopathogenic nematode</name>
    <dbReference type="NCBI Taxonomy" id="34508"/>
    <lineage>
        <taxon>Eukaryota</taxon>
        <taxon>Metazoa</taxon>
        <taxon>Ecdysozoa</taxon>
        <taxon>Nematoda</taxon>
        <taxon>Chromadorea</taxon>
        <taxon>Rhabditida</taxon>
        <taxon>Tylenchina</taxon>
        <taxon>Panagrolaimomorpha</taxon>
        <taxon>Strongyloidoidea</taxon>
        <taxon>Steinernematidae</taxon>
        <taxon>Steinernema</taxon>
    </lineage>
</organism>
<name>A0A4U8UZ19_STECR</name>
<evidence type="ECO:0000313" key="4">
    <source>
        <dbReference type="Proteomes" id="UP000298663"/>
    </source>
</evidence>
<reference evidence="3 4" key="1">
    <citation type="journal article" date="2015" name="Genome Biol.">
        <title>Comparative genomics of Steinernema reveals deeply conserved gene regulatory networks.</title>
        <authorList>
            <person name="Dillman A.R."/>
            <person name="Macchietto M."/>
            <person name="Porter C.F."/>
            <person name="Rogers A."/>
            <person name="Williams B."/>
            <person name="Antoshechkin I."/>
            <person name="Lee M.M."/>
            <person name="Goodwin Z."/>
            <person name="Lu X."/>
            <person name="Lewis E.E."/>
            <person name="Goodrich-Blair H."/>
            <person name="Stock S.P."/>
            <person name="Adams B.J."/>
            <person name="Sternberg P.W."/>
            <person name="Mortazavi A."/>
        </authorList>
    </citation>
    <scope>NUCLEOTIDE SEQUENCE [LARGE SCALE GENOMIC DNA]</scope>
    <source>
        <strain evidence="3 4">ALL</strain>
    </source>
</reference>
<sequence>MFCSARHACLWTLTVECSEIRIQGIENFCARGPSSFPDFDILTWNCTDLSILSTFDPSNLSNEDRRPHLCRNMTIVNGASDLPMEDCMSEQDREICNECNLNQLAYMICLSCVSLFCESCAEPHVSKRVCKGEVKRFINWDMLFQNAPLCRFHSNTTCSIFCNRCLSFACQKCADETGTSPDDCKTHANTSRTLFAGLRTRSRGAIDEAFFWVETFYSLSEHAAARFQQTEQIFPSVFPLHFQLEHEAKKELFAHLIQKLKKTADHLVRCKELADEYDQRVETSVADTIKILQILNMDKLRGFYNELAQKTCEFMNRFHELSSSELSVGLKNIQEEVYRVPLTYHNCLASAAYAPFSHISSIAYSGDFGKDSRLMVVDKCRGLCHLIPISGNNLNFLCAPRSLPYDGSRVAFCNKSEKFLVASIGQSGEVVGFDVGGNVARFGNTNEHIEDVCVGPDREVVLLDTKLKKLTIIDSNHNVSYVGLHSTLFADPIAAAATTNEYLLVLERNACLVHIIDLVGTAVFSFGGPEYLQSPVAMDHNKTTGKTFVASVLHGRNFVTVYNKHYNLEHTFELTGMQGSLTSIRSTSAGPFFVSTTNFVYVFGSWSLRH</sequence>
<evidence type="ECO:0000313" key="3">
    <source>
        <dbReference type="EMBL" id="TMS37387.1"/>
    </source>
</evidence>
<dbReference type="SUPFAM" id="SSF101898">
    <property type="entry name" value="NHL repeat"/>
    <property type="match status" value="1"/>
</dbReference>
<evidence type="ECO:0000256" key="1">
    <source>
        <dbReference type="PROSITE-ProRule" id="PRU00024"/>
    </source>
</evidence>
<protein>
    <recommendedName>
        <fullName evidence="2">B box-type domain-containing protein</fullName>
    </recommendedName>
</protein>
<dbReference type="InterPro" id="IPR011042">
    <property type="entry name" value="6-blade_b-propeller_TolB-like"/>
</dbReference>
<keyword evidence="1" id="KW-0479">Metal-binding</keyword>
<proteinExistence type="predicted"/>
<accession>A0A4U8UZ19</accession>
<keyword evidence="4" id="KW-1185">Reference proteome</keyword>
<dbReference type="GO" id="GO:0008270">
    <property type="term" value="F:zinc ion binding"/>
    <property type="evidence" value="ECO:0007669"/>
    <property type="project" value="UniProtKB-KW"/>
</dbReference>
<dbReference type="OrthoDB" id="10510888at2759"/>
<keyword evidence="1" id="KW-0862">Zinc</keyword>
<dbReference type="InterPro" id="IPR000315">
    <property type="entry name" value="Znf_B-box"/>
</dbReference>
<comment type="caution">
    <text evidence="3">The sequence shown here is derived from an EMBL/GenBank/DDBJ whole genome shotgun (WGS) entry which is preliminary data.</text>
</comment>
<dbReference type="Proteomes" id="UP000298663">
    <property type="component" value="Chromosome X"/>
</dbReference>
<gene>
    <name evidence="3" type="ORF">L596_004328</name>
</gene>
<keyword evidence="1" id="KW-0863">Zinc-finger</keyword>
<dbReference type="PROSITE" id="PS50119">
    <property type="entry name" value="ZF_BBOX"/>
    <property type="match status" value="1"/>
</dbReference>
<dbReference type="EMBL" id="CM016762">
    <property type="protein sequence ID" value="TMS37387.1"/>
    <property type="molecule type" value="Genomic_DNA"/>
</dbReference>
<evidence type="ECO:0000259" key="2">
    <source>
        <dbReference type="PROSITE" id="PS50119"/>
    </source>
</evidence>
<dbReference type="EMBL" id="AZBU02000001">
    <property type="protein sequence ID" value="TMS37387.1"/>
    <property type="molecule type" value="Genomic_DNA"/>
</dbReference>
<reference evidence="3 4" key="2">
    <citation type="journal article" date="2019" name="G3 (Bethesda)">
        <title>Hybrid Assembly of the Genome of the Entomopathogenic Nematode Steinernema carpocapsae Identifies the X-Chromosome.</title>
        <authorList>
            <person name="Serra L."/>
            <person name="Macchietto M."/>
            <person name="Macias-Munoz A."/>
            <person name="McGill C.J."/>
            <person name="Rodriguez I.M."/>
            <person name="Rodriguez B."/>
            <person name="Murad R."/>
            <person name="Mortazavi A."/>
        </authorList>
    </citation>
    <scope>NUCLEOTIDE SEQUENCE [LARGE SCALE GENOMIC DNA]</scope>
    <source>
        <strain evidence="3 4">ALL</strain>
    </source>
</reference>
<feature type="domain" description="B box-type" evidence="2">
    <location>
        <begin position="91"/>
        <end position="124"/>
    </location>
</feature>
<dbReference type="AlphaFoldDB" id="A0A4U8UZ19"/>
<dbReference type="Gene3D" id="2.120.10.30">
    <property type="entry name" value="TolB, C-terminal domain"/>
    <property type="match status" value="1"/>
</dbReference>